<proteinExistence type="predicted"/>
<dbReference type="KEGG" id="vg:80400082"/>
<sequence>APDGGPWSQCNTIQILWWVGFVTLSIVGSDAVEFTTADRKELCCHLLVDQVTFGKPVGLPLRQALWGLSNPG</sequence>
<dbReference type="EMBL" id="BK013457">
    <property type="protein sequence ID" value="DAD50192.1"/>
    <property type="molecule type" value="Genomic_RNA"/>
</dbReference>
<gene>
    <name evidence="1" type="primary">Gerhypos.4_3_1</name>
</gene>
<feature type="non-terminal residue" evidence="1">
    <location>
        <position position="1"/>
    </location>
</feature>
<organism evidence="1 2">
    <name type="scientific">ssRNA phage Gerhypos.4_3</name>
    <dbReference type="NCBI Taxonomy" id="2786331"/>
    <lineage>
        <taxon>Viruses</taxon>
        <taxon>Riboviria</taxon>
        <taxon>Orthornavirae</taxon>
        <taxon>Lenarviricota</taxon>
        <taxon>Leviviricetes</taxon>
        <taxon>Timlovirales</taxon>
        <taxon>Steitzviridae</taxon>
        <taxon>Gredihovirus</taxon>
        <taxon>Gredihovirus sp. 'tellurenecus'</taxon>
    </lineage>
</organism>
<protein>
    <submittedName>
        <fullName evidence="1">Uncharacterized protein</fullName>
    </submittedName>
</protein>
<name>A0A8S5KY31_9VIRU</name>
<evidence type="ECO:0000313" key="1">
    <source>
        <dbReference type="EMBL" id="DAD50192.1"/>
    </source>
</evidence>
<dbReference type="Proteomes" id="UP000678973">
    <property type="component" value="Segment"/>
</dbReference>
<reference evidence="1" key="1">
    <citation type="submission" date="2020-09" db="EMBL/GenBank/DDBJ databases">
        <title>Leviviricetes taxonomy.</title>
        <authorList>
            <person name="Stockdale S.R."/>
            <person name="Callanan J."/>
            <person name="Adriaenssens E.M."/>
            <person name="Kuhn J.H."/>
            <person name="Rumnieks J."/>
            <person name="Shkoporov A."/>
            <person name="Draper L.A."/>
            <person name="Ross P."/>
            <person name="Hill C."/>
        </authorList>
    </citation>
    <scope>NUCLEOTIDE SEQUENCE</scope>
</reference>
<dbReference type="RefSeq" id="YP_010770602.1">
    <property type="nucleotide sequence ID" value="NC_074337.1"/>
</dbReference>
<accession>A0A8S5KY31</accession>
<dbReference type="GeneID" id="80400082"/>
<evidence type="ECO:0000313" key="2">
    <source>
        <dbReference type="Proteomes" id="UP000678973"/>
    </source>
</evidence>